<organism evidence="2 3">
    <name type="scientific">Novosphingobium anseongense</name>
    <dbReference type="NCBI Taxonomy" id="3133436"/>
    <lineage>
        <taxon>Bacteria</taxon>
        <taxon>Pseudomonadati</taxon>
        <taxon>Pseudomonadota</taxon>
        <taxon>Alphaproteobacteria</taxon>
        <taxon>Sphingomonadales</taxon>
        <taxon>Sphingomonadaceae</taxon>
        <taxon>Novosphingobium</taxon>
    </lineage>
</organism>
<protein>
    <submittedName>
        <fullName evidence="2">Uncharacterized protein</fullName>
    </submittedName>
</protein>
<comment type="caution">
    <text evidence="2">The sequence shown here is derived from an EMBL/GenBank/DDBJ whole genome shotgun (WGS) entry which is preliminary data.</text>
</comment>
<evidence type="ECO:0000313" key="2">
    <source>
        <dbReference type="EMBL" id="MEJ5976727.1"/>
    </source>
</evidence>
<name>A0ABU8RUI2_9SPHN</name>
<dbReference type="Proteomes" id="UP001361239">
    <property type="component" value="Unassembled WGS sequence"/>
</dbReference>
<gene>
    <name evidence="2" type="ORF">WG901_08790</name>
</gene>
<dbReference type="RefSeq" id="WP_339586689.1">
    <property type="nucleotide sequence ID" value="NZ_JBBHJZ010000002.1"/>
</dbReference>
<feature type="region of interest" description="Disordered" evidence="1">
    <location>
        <begin position="12"/>
        <end position="60"/>
    </location>
</feature>
<proteinExistence type="predicted"/>
<evidence type="ECO:0000256" key="1">
    <source>
        <dbReference type="SAM" id="MobiDB-lite"/>
    </source>
</evidence>
<dbReference type="EMBL" id="JBBHJZ010000002">
    <property type="protein sequence ID" value="MEJ5976727.1"/>
    <property type="molecule type" value="Genomic_DNA"/>
</dbReference>
<keyword evidence="3" id="KW-1185">Reference proteome</keyword>
<evidence type="ECO:0000313" key="3">
    <source>
        <dbReference type="Proteomes" id="UP001361239"/>
    </source>
</evidence>
<accession>A0ABU8RUI2</accession>
<sequence length="60" mass="6575">MVLSVRLWIGPLRPRDHIGDGPRGKNDLANEKQAKRPLRPRQVLAKGLPLPKAMSGGTPL</sequence>
<feature type="compositionally biased region" description="Basic and acidic residues" evidence="1">
    <location>
        <begin position="13"/>
        <end position="34"/>
    </location>
</feature>
<reference evidence="2 3" key="1">
    <citation type="submission" date="2024-03" db="EMBL/GenBank/DDBJ databases">
        <authorList>
            <person name="Jo J.-H."/>
        </authorList>
    </citation>
    <scope>NUCLEOTIDE SEQUENCE [LARGE SCALE GENOMIC DNA]</scope>
    <source>
        <strain evidence="2 3">PS1R-30</strain>
    </source>
</reference>